<accession>A0ABT4Q8Y9</accession>
<comment type="caution">
    <text evidence="2">The sequence shown here is derived from an EMBL/GenBank/DDBJ whole genome shotgun (WGS) entry which is preliminary data.</text>
</comment>
<keyword evidence="2" id="KW-0489">Methyltransferase</keyword>
<organism evidence="2 3">
    <name type="scientific">Paenibacillus gyeongsangnamensis</name>
    <dbReference type="NCBI Taxonomy" id="3388067"/>
    <lineage>
        <taxon>Bacteria</taxon>
        <taxon>Bacillati</taxon>
        <taxon>Bacillota</taxon>
        <taxon>Bacilli</taxon>
        <taxon>Bacillales</taxon>
        <taxon>Paenibacillaceae</taxon>
        <taxon>Paenibacillus</taxon>
    </lineage>
</organism>
<dbReference type="CDD" id="cd02440">
    <property type="entry name" value="AdoMet_MTases"/>
    <property type="match status" value="1"/>
</dbReference>
<dbReference type="Pfam" id="PF13649">
    <property type="entry name" value="Methyltransf_25"/>
    <property type="match status" value="1"/>
</dbReference>
<dbReference type="PANTHER" id="PTHR42912:SF93">
    <property type="entry name" value="N6-ADENOSINE-METHYLTRANSFERASE TMT1A"/>
    <property type="match status" value="1"/>
</dbReference>
<reference evidence="2 3" key="1">
    <citation type="submission" date="2022-12" db="EMBL/GenBank/DDBJ databases">
        <title>Draft genome sequence of Paenibacillus sp. dW9.</title>
        <authorList>
            <person name="Choi E.-W."/>
            <person name="Kim D.-U."/>
        </authorList>
    </citation>
    <scope>NUCLEOTIDE SEQUENCE [LARGE SCALE GENOMIC DNA]</scope>
    <source>
        <strain evidence="3">dW9</strain>
    </source>
</reference>
<dbReference type="GO" id="GO:0008168">
    <property type="term" value="F:methyltransferase activity"/>
    <property type="evidence" value="ECO:0007669"/>
    <property type="project" value="UniProtKB-KW"/>
</dbReference>
<evidence type="ECO:0000259" key="1">
    <source>
        <dbReference type="Pfam" id="PF13649"/>
    </source>
</evidence>
<name>A0ABT4Q8Y9_9BACL</name>
<keyword evidence="3" id="KW-1185">Reference proteome</keyword>
<evidence type="ECO:0000313" key="2">
    <source>
        <dbReference type="EMBL" id="MCZ8513298.1"/>
    </source>
</evidence>
<evidence type="ECO:0000313" key="3">
    <source>
        <dbReference type="Proteomes" id="UP001527882"/>
    </source>
</evidence>
<dbReference type="InterPro" id="IPR029063">
    <property type="entry name" value="SAM-dependent_MTases_sf"/>
</dbReference>
<dbReference type="InterPro" id="IPR050508">
    <property type="entry name" value="Methyltransf_Superfamily"/>
</dbReference>
<dbReference type="Gene3D" id="3.40.50.150">
    <property type="entry name" value="Vaccinia Virus protein VP39"/>
    <property type="match status" value="1"/>
</dbReference>
<dbReference type="RefSeq" id="WP_269881790.1">
    <property type="nucleotide sequence ID" value="NZ_JAQAGZ010000007.1"/>
</dbReference>
<dbReference type="Gene3D" id="2.20.25.110">
    <property type="entry name" value="S-adenosyl-L-methionine-dependent methyltransferases"/>
    <property type="match status" value="1"/>
</dbReference>
<keyword evidence="2" id="KW-0808">Transferase</keyword>
<dbReference type="EMBL" id="JAQAGZ010000007">
    <property type="protein sequence ID" value="MCZ8513298.1"/>
    <property type="molecule type" value="Genomic_DNA"/>
</dbReference>
<dbReference type="PANTHER" id="PTHR42912">
    <property type="entry name" value="METHYLTRANSFERASE"/>
    <property type="match status" value="1"/>
</dbReference>
<feature type="domain" description="Methyltransferase" evidence="1">
    <location>
        <begin position="44"/>
        <end position="137"/>
    </location>
</feature>
<proteinExistence type="predicted"/>
<dbReference type="SUPFAM" id="SSF53335">
    <property type="entry name" value="S-adenosyl-L-methionine-dependent methyltransferases"/>
    <property type="match status" value="1"/>
</dbReference>
<gene>
    <name evidence="2" type="ORF">O9H85_12855</name>
</gene>
<sequence length="245" mass="28486">MSEWYTKSFGRDYLLVYKHRDLQGAYEEVRTMMEWLELPEGAEVLDLCCGMGRHSMALTRFGFKVTGVDLSEVLLTEARRQDTEREVRWVQGDMRQVPLTDSFDAVVNLFTSFGYFDNEADNERVIREIHRLARPGGRFIIDFLNPGEVVRSLVPYSERQEGDIRIEERRRIEDGFVRKTIVLTEAGENGERTYEEQIRLIGRERFEAMLRIAGLQVDDVFGGYDASPYESGSSKRMIFVGRRND</sequence>
<protein>
    <submittedName>
        <fullName evidence="2">Methyltransferase domain-containing protein</fullName>
    </submittedName>
</protein>
<dbReference type="InterPro" id="IPR041698">
    <property type="entry name" value="Methyltransf_25"/>
</dbReference>
<dbReference type="Proteomes" id="UP001527882">
    <property type="component" value="Unassembled WGS sequence"/>
</dbReference>
<dbReference type="GO" id="GO:0032259">
    <property type="term" value="P:methylation"/>
    <property type="evidence" value="ECO:0007669"/>
    <property type="project" value="UniProtKB-KW"/>
</dbReference>